<accession>A0A1L0C4A6</accession>
<proteinExistence type="predicted"/>
<dbReference type="AlphaFoldDB" id="A0A1L0C4A6"/>
<name>A0A1L0C4A6_9ASCO</name>
<feature type="domain" description="Rho-GAP" evidence="4">
    <location>
        <begin position="473"/>
        <end position="683"/>
    </location>
</feature>
<dbReference type="GO" id="GO:0007010">
    <property type="term" value="P:cytoskeleton organization"/>
    <property type="evidence" value="ECO:0007669"/>
    <property type="project" value="TreeGrafter"/>
</dbReference>
<dbReference type="InterPro" id="IPR027267">
    <property type="entry name" value="AH/BAR_dom_sf"/>
</dbReference>
<dbReference type="InterPro" id="IPR036388">
    <property type="entry name" value="WH-like_DNA-bd_sf"/>
</dbReference>
<dbReference type="InterPro" id="IPR008936">
    <property type="entry name" value="Rho_GTPase_activation_prot"/>
</dbReference>
<dbReference type="SMART" id="SM00055">
    <property type="entry name" value="FCH"/>
    <property type="match status" value="1"/>
</dbReference>
<dbReference type="SUPFAM" id="SSF48350">
    <property type="entry name" value="GTPase activation domain, GAP"/>
    <property type="match status" value="1"/>
</dbReference>
<dbReference type="InterPro" id="IPR000198">
    <property type="entry name" value="RhoGAP_dom"/>
</dbReference>
<dbReference type="GO" id="GO:0005096">
    <property type="term" value="F:GTPase activator activity"/>
    <property type="evidence" value="ECO:0007669"/>
    <property type="project" value="TreeGrafter"/>
</dbReference>
<dbReference type="InterPro" id="IPR001060">
    <property type="entry name" value="FCH_dom"/>
</dbReference>
<dbReference type="SMART" id="SM00049">
    <property type="entry name" value="DEP"/>
    <property type="match status" value="1"/>
</dbReference>
<dbReference type="SUPFAM" id="SSF103657">
    <property type="entry name" value="BAR/IMD domain-like"/>
    <property type="match status" value="1"/>
</dbReference>
<evidence type="ECO:0000313" key="6">
    <source>
        <dbReference type="EMBL" id="SGZ58441.1"/>
    </source>
</evidence>
<evidence type="ECO:0000256" key="1">
    <source>
        <dbReference type="PROSITE-ProRule" id="PRU01077"/>
    </source>
</evidence>
<dbReference type="SUPFAM" id="SSF46785">
    <property type="entry name" value="Winged helix' DNA-binding domain"/>
    <property type="match status" value="1"/>
</dbReference>
<dbReference type="Pfam" id="PF00611">
    <property type="entry name" value="FCH"/>
    <property type="match status" value="1"/>
</dbReference>
<dbReference type="InterPro" id="IPR031160">
    <property type="entry name" value="F_BAR_dom"/>
</dbReference>
<protein>
    <submittedName>
        <fullName evidence="6">CIC11C00000000777</fullName>
    </submittedName>
</protein>
<evidence type="ECO:0000256" key="2">
    <source>
        <dbReference type="SAM" id="MobiDB-lite"/>
    </source>
</evidence>
<feature type="compositionally biased region" description="Basic and acidic residues" evidence="2">
    <location>
        <begin position="699"/>
        <end position="710"/>
    </location>
</feature>
<dbReference type="InterPro" id="IPR036390">
    <property type="entry name" value="WH_DNA-bd_sf"/>
</dbReference>
<evidence type="ECO:0000259" key="3">
    <source>
        <dbReference type="PROSITE" id="PS50186"/>
    </source>
</evidence>
<dbReference type="Gene3D" id="1.10.10.10">
    <property type="entry name" value="Winged helix-like DNA-binding domain superfamily/Winged helix DNA-binding domain"/>
    <property type="match status" value="1"/>
</dbReference>
<dbReference type="PROSITE" id="PS50238">
    <property type="entry name" value="RHOGAP"/>
    <property type="match status" value="1"/>
</dbReference>
<feature type="compositionally biased region" description="Polar residues" evidence="2">
    <location>
        <begin position="711"/>
        <end position="722"/>
    </location>
</feature>
<dbReference type="Pfam" id="PF00610">
    <property type="entry name" value="DEP"/>
    <property type="match status" value="1"/>
</dbReference>
<dbReference type="PROSITE" id="PS50186">
    <property type="entry name" value="DEP"/>
    <property type="match status" value="1"/>
</dbReference>
<sequence>MSFANSFWTHDYHVGYEVLFDELAEGIKENDDFIELFTKRMELELAYGLSLEQLPSSLRYSSKRHANEDYVLTIKNAYGKLNENFAKQGAYHLEIARNIQTMVLEPFLKWCADHEQRVGYLELVVTDQYKHYKTARANLDKLLKKYFNKCRMLEEFKSHYSEEELAEIAEDVHLNASGKDESNDSEDGDSTIYTFAGHSYDSKTATTLLSDMLSHIELTSHKVPILGTYHNVSSGSAITQWLLDNMPEFRGNIAKAEMFGQDLVTNGFIRLIGSMGANKNFINSSQFLYQWKPLVFDMTKLSEFDLSKTGNTVNYDPIAAQTSRTNQLSNYFEDVKQAIGVTTVDYTDKSQYLKLTNEVNTLDLQYFQTTKELDRIRCTFEETVMDHLSFMQKCELDRLKAIKKAMFDFLATFSNKVSALKHACDELFVVEETIHPVNDLKFLIENYATGKFNPRVTLYDNYYDSNIKQTFGVDLNVKSRLDRKAVPVIVQAVLSYLDEVYPELSNDEERVGLWTQPVHLSQVHALRFKLNELTDIKQMHGFLKENEATTVTNVLKLYFMELPDSIVPYSYFDLIKTLYQNYPVSDHDEKVDKSRITGLQNTLLELPVSNLATLDALLTHLTRLVSIVSSKNEKLASQLKTKICKEFGNVALRPKLDSSIEERSTHLDTVAVELLQQNLMADFFENKNAIFGELRRRNSRPKEAVRKDHTTLPSAKTNVMESSKSRLENRLKRAVTKTSGKPQESDEVPPAPPSKTISRSTSPEKSGSLLRRSVSPKKRPSSVKKAQSTESVVQDEVIVVED</sequence>
<evidence type="ECO:0000259" key="5">
    <source>
        <dbReference type="PROSITE" id="PS51741"/>
    </source>
</evidence>
<feature type="region of interest" description="Disordered" evidence="2">
    <location>
        <begin position="699"/>
        <end position="802"/>
    </location>
</feature>
<dbReference type="GO" id="GO:0000935">
    <property type="term" value="C:division septum"/>
    <property type="evidence" value="ECO:0007669"/>
    <property type="project" value="TreeGrafter"/>
</dbReference>
<dbReference type="PROSITE" id="PS51741">
    <property type="entry name" value="F_BAR"/>
    <property type="match status" value="1"/>
</dbReference>
<feature type="domain" description="DEP" evidence="3">
    <location>
        <begin position="212"/>
        <end position="293"/>
    </location>
</feature>
<gene>
    <name evidence="6" type="ORF">SAMEA4029009_CIC11G00000000777</name>
</gene>
<dbReference type="GO" id="GO:0005737">
    <property type="term" value="C:cytoplasm"/>
    <property type="evidence" value="ECO:0007669"/>
    <property type="project" value="TreeGrafter"/>
</dbReference>
<keyword evidence="1" id="KW-0175">Coiled coil</keyword>
<dbReference type="Pfam" id="PF00620">
    <property type="entry name" value="RhoGAP"/>
    <property type="match status" value="1"/>
</dbReference>
<dbReference type="PANTHER" id="PTHR23065:SF17">
    <property type="entry name" value="RHO-GTPASE-ACTIVATING PROTEIN RGD2"/>
    <property type="match status" value="1"/>
</dbReference>
<dbReference type="Proteomes" id="UP000182259">
    <property type="component" value="Chromosome VI"/>
</dbReference>
<dbReference type="GO" id="GO:0007264">
    <property type="term" value="P:small GTPase-mediated signal transduction"/>
    <property type="evidence" value="ECO:0007669"/>
    <property type="project" value="TreeGrafter"/>
</dbReference>
<feature type="compositionally biased region" description="Polar residues" evidence="2">
    <location>
        <begin position="755"/>
        <end position="765"/>
    </location>
</feature>
<reference evidence="6 7" key="1">
    <citation type="submission" date="2016-10" db="EMBL/GenBank/DDBJ databases">
        <authorList>
            <person name="de Groot N.N."/>
        </authorList>
    </citation>
    <scope>NUCLEOTIDE SEQUENCE [LARGE SCALE GENOMIC DNA]</scope>
    <source>
        <strain evidence="6 7">PYCC 4715</strain>
    </source>
</reference>
<evidence type="ECO:0000313" key="7">
    <source>
        <dbReference type="Proteomes" id="UP000182259"/>
    </source>
</evidence>
<feature type="domain" description="F-BAR" evidence="5">
    <location>
        <begin position="1"/>
        <end position="439"/>
    </location>
</feature>
<organism evidence="6 7">
    <name type="scientific">Sungouiella intermedia</name>
    <dbReference type="NCBI Taxonomy" id="45354"/>
    <lineage>
        <taxon>Eukaryota</taxon>
        <taxon>Fungi</taxon>
        <taxon>Dikarya</taxon>
        <taxon>Ascomycota</taxon>
        <taxon>Saccharomycotina</taxon>
        <taxon>Pichiomycetes</taxon>
        <taxon>Metschnikowiaceae</taxon>
        <taxon>Sungouiella</taxon>
    </lineage>
</organism>
<dbReference type="GO" id="GO:0005886">
    <property type="term" value="C:plasma membrane"/>
    <property type="evidence" value="ECO:0007669"/>
    <property type="project" value="TreeGrafter"/>
</dbReference>
<evidence type="ECO:0000259" key="4">
    <source>
        <dbReference type="PROSITE" id="PS50238"/>
    </source>
</evidence>
<dbReference type="InterPro" id="IPR000591">
    <property type="entry name" value="DEP_dom"/>
</dbReference>
<dbReference type="EMBL" id="LT635769">
    <property type="protein sequence ID" value="SGZ58441.1"/>
    <property type="molecule type" value="Genomic_DNA"/>
</dbReference>
<dbReference type="SMART" id="SM00324">
    <property type="entry name" value="RhoGAP"/>
    <property type="match status" value="1"/>
</dbReference>
<dbReference type="Gene3D" id="1.20.1270.60">
    <property type="entry name" value="Arfaptin homology (AH) domain/BAR domain"/>
    <property type="match status" value="2"/>
</dbReference>
<dbReference type="PANTHER" id="PTHR23065">
    <property type="entry name" value="PROLINE-SERINE-THREONINE PHOSPHATASE INTERACTING PROTEIN 1"/>
    <property type="match status" value="1"/>
</dbReference>
<dbReference type="Gene3D" id="1.10.555.10">
    <property type="entry name" value="Rho GTPase activation protein"/>
    <property type="match status" value="1"/>
</dbReference>